<evidence type="ECO:0000313" key="5">
    <source>
        <dbReference type="EMBL" id="RCX07307.1"/>
    </source>
</evidence>
<dbReference type="EMBL" id="QPJU01000015">
    <property type="protein sequence ID" value="RCX07307.1"/>
    <property type="molecule type" value="Genomic_DNA"/>
</dbReference>
<dbReference type="Pfam" id="PF00202">
    <property type="entry name" value="Aminotran_3"/>
    <property type="match status" value="1"/>
</dbReference>
<dbReference type="PANTHER" id="PTHR43713">
    <property type="entry name" value="GLUTAMATE-1-SEMIALDEHYDE 2,1-AMINOMUTASE"/>
    <property type="match status" value="1"/>
</dbReference>
<reference evidence="5 6" key="1">
    <citation type="submission" date="2018-07" db="EMBL/GenBank/DDBJ databases">
        <title>Genomic Encyclopedia of Type Strains, Phase IV (KMG-IV): sequencing the most valuable type-strain genomes for metagenomic binning, comparative biology and taxonomic classification.</title>
        <authorList>
            <person name="Goeker M."/>
        </authorList>
    </citation>
    <scope>NUCLEOTIDE SEQUENCE [LARGE SCALE GENOMIC DNA]</scope>
    <source>
        <strain evidence="5 6">DSM 100911</strain>
    </source>
</reference>
<evidence type="ECO:0000256" key="3">
    <source>
        <dbReference type="RuleBase" id="RU003560"/>
    </source>
</evidence>
<dbReference type="Gene3D" id="3.40.640.10">
    <property type="entry name" value="Type I PLP-dependent aspartate aminotransferase-like (Major domain)"/>
    <property type="match status" value="2"/>
</dbReference>
<comment type="caution">
    <text evidence="5">The sequence shown here is derived from an EMBL/GenBank/DDBJ whole genome shotgun (WGS) entry which is preliminary data.</text>
</comment>
<dbReference type="Gene3D" id="3.90.1150.10">
    <property type="entry name" value="Aspartate Aminotransferase, domain 1"/>
    <property type="match status" value="2"/>
</dbReference>
<dbReference type="GO" id="GO:0008483">
    <property type="term" value="F:transaminase activity"/>
    <property type="evidence" value="ECO:0007669"/>
    <property type="project" value="InterPro"/>
</dbReference>
<evidence type="ECO:0000256" key="2">
    <source>
        <dbReference type="ARBA" id="ARBA00022898"/>
    </source>
</evidence>
<evidence type="ECO:0000313" key="6">
    <source>
        <dbReference type="Proteomes" id="UP000252174"/>
    </source>
</evidence>
<name>A0A369AGN2_9BURK</name>
<dbReference type="PANTHER" id="PTHR43713:SF3">
    <property type="entry name" value="GLUTAMATE-1-SEMIALDEHYDE 2,1-AMINOMUTASE 1, CHLOROPLASTIC-RELATED"/>
    <property type="match status" value="1"/>
</dbReference>
<protein>
    <submittedName>
        <fullName evidence="5">Glutamate-1-semialdehyde 2,1-aminomutase</fullName>
    </submittedName>
</protein>
<proteinExistence type="inferred from homology"/>
<organism evidence="5 6">
    <name type="scientific">Extensimonas vulgaris</name>
    <dbReference type="NCBI Taxonomy" id="1031594"/>
    <lineage>
        <taxon>Bacteria</taxon>
        <taxon>Pseudomonadati</taxon>
        <taxon>Pseudomonadota</taxon>
        <taxon>Betaproteobacteria</taxon>
        <taxon>Burkholderiales</taxon>
        <taxon>Comamonadaceae</taxon>
        <taxon>Extensimonas</taxon>
    </lineage>
</organism>
<dbReference type="InterPro" id="IPR005814">
    <property type="entry name" value="Aminotrans_3"/>
</dbReference>
<gene>
    <name evidence="5" type="ORF">DFR45_1151</name>
</gene>
<keyword evidence="2 3" id="KW-0663">Pyridoxal phosphate</keyword>
<comment type="similarity">
    <text evidence="3">Belongs to the class-III pyridoxal-phosphate-dependent aminotransferase family.</text>
</comment>
<dbReference type="InterPro" id="IPR015424">
    <property type="entry name" value="PyrdxlP-dep_Trfase"/>
</dbReference>
<dbReference type="Proteomes" id="UP000252174">
    <property type="component" value="Unassembled WGS sequence"/>
</dbReference>
<dbReference type="AlphaFoldDB" id="A0A369AGN2"/>
<dbReference type="InterPro" id="IPR015422">
    <property type="entry name" value="PyrdxlP-dep_Trfase_small"/>
</dbReference>
<sequence length="516" mass="54646">MPTTSPDAPCTDFSSAQIARFFAAEAQRFRAAHPRCAALHAQAQRHFLFGVPMHWMADTPAPFPLFVDAAQGARLVDADGHEIIDFCLGDTGAMFGHSPAPIARTLAEFGAQGATTMLPSAVALEVAALLEQRFGLPMWQFTATASDANRFLLRWARAITGRPRILVFHGCYHGTVDDCFVDLAEGGSTRMRASLLGQVHDLTPTTRVVEFNDSAALEAALAPGDVACVLTEPVLTNVGMVLPEPGFLQTLRTLTRRHGTLLAFDETHTLSCGPGGYTRAFGLGACRTLGVDSEKAPQRGQFLPDSPPHSGTMGQEDGKTWAAAAHSQPTTPKPDRLLEPDLLVLGKPLAGGTPGAAYGFSAEVGARMQAVKATAAPGHSGIGTTLSAGLLTLRLMRTMLAEVMDEPAYARMFATATRVADGLQAQIAARALPWSVTRIGARCEVQFRPTPPRNGSEARAAFRDDLEAALQLALLNRGVLLTPFHNMVLACPAHTAQDADALVVAFADALDGLAGV</sequence>
<dbReference type="SUPFAM" id="SSF53383">
    <property type="entry name" value="PLP-dependent transferases"/>
    <property type="match status" value="2"/>
</dbReference>
<accession>A0A369AGN2</accession>
<comment type="cofactor">
    <cofactor evidence="1">
        <name>pyridoxal 5'-phosphate</name>
        <dbReference type="ChEBI" id="CHEBI:597326"/>
    </cofactor>
</comment>
<dbReference type="RefSeq" id="WP_241659468.1">
    <property type="nucleotide sequence ID" value="NZ_QPJU01000015.1"/>
</dbReference>
<feature type="region of interest" description="Disordered" evidence="4">
    <location>
        <begin position="294"/>
        <end position="336"/>
    </location>
</feature>
<dbReference type="GO" id="GO:0030170">
    <property type="term" value="F:pyridoxal phosphate binding"/>
    <property type="evidence" value="ECO:0007669"/>
    <property type="project" value="InterPro"/>
</dbReference>
<dbReference type="NCBIfam" id="NF005453">
    <property type="entry name" value="PRK07046.1"/>
    <property type="match status" value="1"/>
</dbReference>
<evidence type="ECO:0000256" key="4">
    <source>
        <dbReference type="SAM" id="MobiDB-lite"/>
    </source>
</evidence>
<evidence type="ECO:0000256" key="1">
    <source>
        <dbReference type="ARBA" id="ARBA00001933"/>
    </source>
</evidence>
<dbReference type="InterPro" id="IPR015421">
    <property type="entry name" value="PyrdxlP-dep_Trfase_major"/>
</dbReference>
<keyword evidence="6" id="KW-1185">Reference proteome</keyword>